<reference evidence="2 3" key="1">
    <citation type="submission" date="2018-03" db="EMBL/GenBank/DDBJ databases">
        <authorList>
            <person name="Guldener U."/>
        </authorList>
    </citation>
    <scope>NUCLEOTIDE SEQUENCE [LARGE SCALE GENOMIC DNA]</scope>
    <source>
        <strain evidence="2 3">DAOM196992</strain>
    </source>
</reference>
<dbReference type="Proteomes" id="UP000323386">
    <property type="component" value="Unassembled WGS sequence"/>
</dbReference>
<evidence type="ECO:0008006" key="4">
    <source>
        <dbReference type="Google" id="ProtNLM"/>
    </source>
</evidence>
<evidence type="ECO:0000313" key="2">
    <source>
        <dbReference type="EMBL" id="SPO41389.1"/>
    </source>
</evidence>
<proteinExistence type="predicted"/>
<evidence type="ECO:0000313" key="3">
    <source>
        <dbReference type="Proteomes" id="UP000323386"/>
    </source>
</evidence>
<gene>
    <name evidence="2" type="ORF">PSFLO_06871</name>
</gene>
<evidence type="ECO:0000256" key="1">
    <source>
        <dbReference type="SAM" id="SignalP"/>
    </source>
</evidence>
<protein>
    <recommendedName>
        <fullName evidence="4">Ricin B lectin domain-containing protein</fullName>
    </recommendedName>
</protein>
<organism evidence="2 3">
    <name type="scientific">Pseudozyma flocculosa</name>
    <dbReference type="NCBI Taxonomy" id="84751"/>
    <lineage>
        <taxon>Eukaryota</taxon>
        <taxon>Fungi</taxon>
        <taxon>Dikarya</taxon>
        <taxon>Basidiomycota</taxon>
        <taxon>Ustilaginomycotina</taxon>
        <taxon>Ustilaginomycetes</taxon>
        <taxon>Ustilaginales</taxon>
        <taxon>Ustilaginaceae</taxon>
        <taxon>Pseudozyma</taxon>
    </lineage>
</organism>
<keyword evidence="3" id="KW-1185">Reference proteome</keyword>
<dbReference type="AlphaFoldDB" id="A0A5C3FDF5"/>
<feature type="chain" id="PRO_5022720276" description="Ricin B lectin domain-containing protein" evidence="1">
    <location>
        <begin position="26"/>
        <end position="230"/>
    </location>
</feature>
<sequence>MFALNTGFVVASLAALCYGTAGVQAAPASCKVVSTAPLGYGVNTILGSRDLPKAYLTFQGHRTADGFQYLQPSKEPELFDFVACHDLINSNGEFSNEVKSGYIASRKASGYCLSATSLTGTDERIVSKPCHFIDNDLSNHQRFQFSVNSAGLYHFVDYLGKDQGPAPAGTGPDDFPIGNSGSGYHTSIVGDADSADSFLRLAYSPDAPKLGAAAAMAYYDGWTGKSIAQQ</sequence>
<keyword evidence="1" id="KW-0732">Signal</keyword>
<name>A0A5C3FDF5_9BASI</name>
<dbReference type="EMBL" id="OOIP01000027">
    <property type="protein sequence ID" value="SPO41389.1"/>
    <property type="molecule type" value="Genomic_DNA"/>
</dbReference>
<feature type="signal peptide" evidence="1">
    <location>
        <begin position="1"/>
        <end position="25"/>
    </location>
</feature>
<accession>A0A5C3FDF5</accession>